<dbReference type="RefSeq" id="XP_065459143.1">
    <property type="nucleotide sequence ID" value="XM_065603071.1"/>
</dbReference>
<gene>
    <name evidence="1" type="ORF">RHO25_008577</name>
</gene>
<reference evidence="1 2" key="1">
    <citation type="submission" date="2023-09" db="EMBL/GenBank/DDBJ databases">
        <title>Complete-Gapless Cercospora beticola genome.</title>
        <authorList>
            <person name="Wyatt N.A."/>
            <person name="Spanner R.E."/>
            <person name="Bolton M.D."/>
        </authorList>
    </citation>
    <scope>NUCLEOTIDE SEQUENCE [LARGE SCALE GENOMIC DNA]</scope>
    <source>
        <strain evidence="1">Cb09-40</strain>
    </source>
</reference>
<evidence type="ECO:0000313" key="2">
    <source>
        <dbReference type="Proteomes" id="UP001302367"/>
    </source>
</evidence>
<evidence type="ECO:0008006" key="3">
    <source>
        <dbReference type="Google" id="ProtNLM"/>
    </source>
</evidence>
<dbReference type="Proteomes" id="UP001302367">
    <property type="component" value="Chromosome 5"/>
</dbReference>
<name>A0ABZ0NWF1_CERBT</name>
<proteinExistence type="predicted"/>
<protein>
    <recommendedName>
        <fullName evidence="3">Uracil-DNA glycosylase-like domain-containing protein</fullName>
    </recommendedName>
</protein>
<organism evidence="1 2">
    <name type="scientific">Cercospora beticola</name>
    <name type="common">Sugarbeet leaf spot fungus</name>
    <dbReference type="NCBI Taxonomy" id="122368"/>
    <lineage>
        <taxon>Eukaryota</taxon>
        <taxon>Fungi</taxon>
        <taxon>Dikarya</taxon>
        <taxon>Ascomycota</taxon>
        <taxon>Pezizomycotina</taxon>
        <taxon>Dothideomycetes</taxon>
        <taxon>Dothideomycetidae</taxon>
        <taxon>Mycosphaerellales</taxon>
        <taxon>Mycosphaerellaceae</taxon>
        <taxon>Cercospora</taxon>
    </lineage>
</organism>
<evidence type="ECO:0000313" key="1">
    <source>
        <dbReference type="EMBL" id="WPB03933.1"/>
    </source>
</evidence>
<sequence>MIDFYAELAEPATTGGAVVILERPSTAERLRYGGGYDTVLSKTKTLREVKRLVSMATNKAMSIHDVTIWDAFPLQPKDNFNNQDAKKSSKLLYRLLCAKRPDLVISCFRAGKHEGVITNLQHPGVGNKSNNQYYPFKVDKDQHQFKKIDAFHPSFAISYHPKEDCFIQLL</sequence>
<accession>A0ABZ0NWF1</accession>
<dbReference type="GeneID" id="90644480"/>
<keyword evidence="2" id="KW-1185">Reference proteome</keyword>
<dbReference type="EMBL" id="CP134188">
    <property type="protein sequence ID" value="WPB03933.1"/>
    <property type="molecule type" value="Genomic_DNA"/>
</dbReference>